<dbReference type="EMBL" id="CP031769">
    <property type="protein sequence ID" value="AXR07617.1"/>
    <property type="molecule type" value="Genomic_DNA"/>
</dbReference>
<feature type="domain" description="Gylcosyl hydrolase 115 C-terminal" evidence="3">
    <location>
        <begin position="698"/>
        <end position="853"/>
    </location>
</feature>
<keyword evidence="5" id="KW-1185">Reference proteome</keyword>
<feature type="chain" id="PRO_5016815608" description="Gylcosyl hydrolase 115 C-terminal domain-containing protein" evidence="2">
    <location>
        <begin position="27"/>
        <end position="876"/>
    </location>
</feature>
<dbReference type="Gene3D" id="3.30.379.10">
    <property type="entry name" value="Chitobiase/beta-hexosaminidase domain 2-like"/>
    <property type="match status" value="1"/>
</dbReference>
<dbReference type="OrthoDB" id="8727830at2"/>
<dbReference type="GO" id="GO:0016787">
    <property type="term" value="F:hydrolase activity"/>
    <property type="evidence" value="ECO:0007669"/>
    <property type="project" value="UniProtKB-KW"/>
</dbReference>
<dbReference type="InterPro" id="IPR029018">
    <property type="entry name" value="Hex-like_dom2"/>
</dbReference>
<reference evidence="4 5" key="1">
    <citation type="submission" date="2018-08" db="EMBL/GenBank/DDBJ databases">
        <title>Salinimonas sediminis sp. nov., a piezophilic bacterium isolated from a deep-sea sediment sample from the New Britain Trench.</title>
        <authorList>
            <person name="Cao J."/>
        </authorList>
    </citation>
    <scope>NUCLEOTIDE SEQUENCE [LARGE SCALE GENOMIC DNA]</scope>
    <source>
        <strain evidence="4 5">N102</strain>
    </source>
</reference>
<protein>
    <recommendedName>
        <fullName evidence="3">Gylcosyl hydrolase 115 C-terminal domain-containing protein</fullName>
    </recommendedName>
</protein>
<dbReference type="Pfam" id="PF15979">
    <property type="entry name" value="Glyco_hydro_115"/>
    <property type="match status" value="1"/>
</dbReference>
<dbReference type="Gene3D" id="2.60.120.1620">
    <property type="match status" value="1"/>
</dbReference>
<dbReference type="Gene3D" id="1.20.58.2150">
    <property type="match status" value="1"/>
</dbReference>
<dbReference type="Pfam" id="PF17829">
    <property type="entry name" value="GH115_C"/>
    <property type="match status" value="1"/>
</dbReference>
<evidence type="ECO:0000256" key="1">
    <source>
        <dbReference type="ARBA" id="ARBA00022801"/>
    </source>
</evidence>
<dbReference type="InterPro" id="IPR041437">
    <property type="entry name" value="GH115_C"/>
</dbReference>
<dbReference type="PANTHER" id="PTHR37842">
    <property type="match status" value="1"/>
</dbReference>
<name>A0A346NQ10_9ALTE</name>
<feature type="signal peptide" evidence="2">
    <location>
        <begin position="1"/>
        <end position="26"/>
    </location>
</feature>
<organism evidence="4 5">
    <name type="scientific">Salinimonas sediminis</name>
    <dbReference type="NCBI Taxonomy" id="2303538"/>
    <lineage>
        <taxon>Bacteria</taxon>
        <taxon>Pseudomonadati</taxon>
        <taxon>Pseudomonadota</taxon>
        <taxon>Gammaproteobacteria</taxon>
        <taxon>Alteromonadales</taxon>
        <taxon>Alteromonadaceae</taxon>
        <taxon>Alteromonas/Salinimonas group</taxon>
        <taxon>Salinimonas</taxon>
    </lineage>
</organism>
<keyword evidence="2" id="KW-0732">Signal</keyword>
<dbReference type="SUPFAM" id="SSF55545">
    <property type="entry name" value="beta-N-acetylhexosaminidase-like domain"/>
    <property type="match status" value="1"/>
</dbReference>
<dbReference type="Gene3D" id="3.20.20.520">
    <property type="entry name" value="Glycosyl hydrolase family 115"/>
    <property type="match status" value="1"/>
</dbReference>
<dbReference type="InterPro" id="IPR031924">
    <property type="entry name" value="GH115"/>
</dbReference>
<dbReference type="KEGG" id="salm:D0Y50_15375"/>
<dbReference type="AlphaFoldDB" id="A0A346NQ10"/>
<dbReference type="PANTHER" id="PTHR37842:SF2">
    <property type="entry name" value="GYLCOSYL HYDROLASE 115 C-TERMINAL DOMAIN-CONTAINING PROTEIN"/>
    <property type="match status" value="1"/>
</dbReference>
<evidence type="ECO:0000313" key="4">
    <source>
        <dbReference type="EMBL" id="AXR07617.1"/>
    </source>
</evidence>
<keyword evidence="1" id="KW-0378">Hydrolase</keyword>
<evidence type="ECO:0000256" key="2">
    <source>
        <dbReference type="SAM" id="SignalP"/>
    </source>
</evidence>
<dbReference type="Proteomes" id="UP000262073">
    <property type="component" value="Chromosome"/>
</dbReference>
<sequence>MRASIKSAPVLCALFSTALFSSVTWACEQPASVCFQNNEGLPLIKDGQPLPIIVSPSADPAVKRVADAFSLDIQRVGGTRADISQAQSLSQPAVIIGVLGEDTVIDELVQKGKLDVSHIKGQWEAYQIAVVKDPAPGVAQALVVVGADRRGAIFGTFAISEQIGVSPWYWFADVPTEQKNNVYITAGSMQDQPKVRYRGIFINDEDPALKGWAQKKFGGVNADMYERMFDLILRLKGNYIWPAMWGKAFHLDDPKNTALADNMGMVMGTSHHEPMTRAHAEWHRKSENPAGGGPWNYETNRENIQKFWRGGIERMMSKGNGKPYESLVTVGMRGDGDEPMSEDTATELLEKVVEDQRAIIADVTGKPAAETPQVWALYKEVQDYYDKGMTVPDDVTLLFADDNWGLVRRLPTKNVDREGGFGVYYHFDYVGVPRNYKWTNTVQIGKVWQQMDLSYARGAKDLWVVNVGDLKPIEFPIDFFLTMAWDPENMDTQALQEYANNFAKQSFGTGLANEIGDLLQRYGTFAAMRKPELLNQHTFSVGEISAPKLKAGEFYQHYVKWQKLEADMQKVKAKTEPEHYPAFFQLVEWPIASMSNLYEMYFAAAWNQKLVDAGDARANYFKKIVEKNFARDKALTDKYHSINDGKWDGMINQVHMNYVTWNDPDQQTMPTVSAIHSAKNDIDVAFEESPLPPNTQIIQAADYIKASDNDEMEWTKVEHLGQAKAGVVILPQGNGPTSIDDNVSLTYELTQPYYGDATFTIELSPTLDTYARGGIRIAVAIDDRPAETLSFDLHATGGAQHTPEQKAWAQAVINNKHSLQWNVQNLKKGSHKLTVYRIDDNVVLEKLKIEFEQKAEPEAESEFAVSRFFSKLFGSN</sequence>
<evidence type="ECO:0000313" key="5">
    <source>
        <dbReference type="Proteomes" id="UP000262073"/>
    </source>
</evidence>
<gene>
    <name evidence="4" type="ORF">D0Y50_15375</name>
</gene>
<dbReference type="InterPro" id="IPR042301">
    <property type="entry name" value="GH115_sf"/>
</dbReference>
<dbReference type="GO" id="GO:0005975">
    <property type="term" value="P:carbohydrate metabolic process"/>
    <property type="evidence" value="ECO:0007669"/>
    <property type="project" value="UniProtKB-ARBA"/>
</dbReference>
<proteinExistence type="predicted"/>
<accession>A0A346NQ10</accession>
<evidence type="ECO:0000259" key="3">
    <source>
        <dbReference type="Pfam" id="PF17829"/>
    </source>
</evidence>